<dbReference type="EMBL" id="SRLC01000001">
    <property type="protein sequence ID" value="TGE24778.1"/>
    <property type="molecule type" value="Genomic_DNA"/>
</dbReference>
<dbReference type="Pfam" id="PF13620">
    <property type="entry name" value="CarboxypepD_reg"/>
    <property type="match status" value="1"/>
</dbReference>
<dbReference type="Proteomes" id="UP000297549">
    <property type="component" value="Unassembled WGS sequence"/>
</dbReference>
<evidence type="ECO:0000256" key="4">
    <source>
        <dbReference type="ARBA" id="ARBA00022692"/>
    </source>
</evidence>
<dbReference type="Pfam" id="PF14905">
    <property type="entry name" value="OMP_b-brl_3"/>
    <property type="match status" value="1"/>
</dbReference>
<feature type="signal peptide" evidence="9">
    <location>
        <begin position="1"/>
        <end position="27"/>
    </location>
</feature>
<keyword evidence="5 7" id="KW-0472">Membrane</keyword>
<dbReference type="PANTHER" id="PTHR40980">
    <property type="entry name" value="PLUG DOMAIN-CONTAINING PROTEIN"/>
    <property type="match status" value="1"/>
</dbReference>
<dbReference type="InterPro" id="IPR013784">
    <property type="entry name" value="Carb-bd-like_fold"/>
</dbReference>
<keyword evidence="2 7" id="KW-0813">Transport</keyword>
<comment type="caution">
    <text evidence="12">The sequence shown here is derived from an EMBL/GenBank/DDBJ whole genome shotgun (WGS) entry which is preliminary data.</text>
</comment>
<feature type="domain" description="Outer membrane protein beta-barrel" evidence="11">
    <location>
        <begin position="385"/>
        <end position="791"/>
    </location>
</feature>
<reference evidence="12 13" key="1">
    <citation type="submission" date="2019-04" db="EMBL/GenBank/DDBJ databases">
        <authorList>
            <person name="Feng G."/>
            <person name="Zhang J."/>
            <person name="Zhu H."/>
        </authorList>
    </citation>
    <scope>NUCLEOTIDE SEQUENCE [LARGE SCALE GENOMIC DNA]</scope>
    <source>
        <strain evidence="12 13">JCM 31653</strain>
    </source>
</reference>
<keyword evidence="6 7" id="KW-0998">Cell outer membrane</keyword>
<organism evidence="12 13">
    <name type="scientific">Hymenobacter aquaticus</name>
    <dbReference type="NCBI Taxonomy" id="1867101"/>
    <lineage>
        <taxon>Bacteria</taxon>
        <taxon>Pseudomonadati</taxon>
        <taxon>Bacteroidota</taxon>
        <taxon>Cytophagia</taxon>
        <taxon>Cytophagales</taxon>
        <taxon>Hymenobacteraceae</taxon>
        <taxon>Hymenobacter</taxon>
    </lineage>
</organism>
<dbReference type="GO" id="GO:0009279">
    <property type="term" value="C:cell outer membrane"/>
    <property type="evidence" value="ECO:0007669"/>
    <property type="project" value="UniProtKB-SubCell"/>
</dbReference>
<keyword evidence="3 7" id="KW-1134">Transmembrane beta strand</keyword>
<comment type="similarity">
    <text evidence="7">Belongs to the TonB-dependent receptor family.</text>
</comment>
<dbReference type="RefSeq" id="WP_135462358.1">
    <property type="nucleotide sequence ID" value="NZ_SRLC01000001.1"/>
</dbReference>
<evidence type="ECO:0000256" key="6">
    <source>
        <dbReference type="ARBA" id="ARBA00023237"/>
    </source>
</evidence>
<evidence type="ECO:0000256" key="2">
    <source>
        <dbReference type="ARBA" id="ARBA00022448"/>
    </source>
</evidence>
<dbReference type="SUPFAM" id="SSF56935">
    <property type="entry name" value="Porins"/>
    <property type="match status" value="1"/>
</dbReference>
<name>A0A4Z0Q3X9_9BACT</name>
<dbReference type="InterPro" id="IPR037066">
    <property type="entry name" value="Plug_dom_sf"/>
</dbReference>
<keyword evidence="9" id="KW-0732">Signal</keyword>
<evidence type="ECO:0000256" key="7">
    <source>
        <dbReference type="PROSITE-ProRule" id="PRU01360"/>
    </source>
</evidence>
<dbReference type="PROSITE" id="PS52016">
    <property type="entry name" value="TONB_DEPENDENT_REC_3"/>
    <property type="match status" value="1"/>
</dbReference>
<comment type="subcellular location">
    <subcellularLocation>
        <location evidence="1 7">Cell outer membrane</location>
        <topology evidence="1 7">Multi-pass membrane protein</topology>
    </subcellularLocation>
</comment>
<evidence type="ECO:0000256" key="5">
    <source>
        <dbReference type="ARBA" id="ARBA00023136"/>
    </source>
</evidence>
<dbReference type="InterPro" id="IPR012910">
    <property type="entry name" value="Plug_dom"/>
</dbReference>
<dbReference type="InterPro" id="IPR041700">
    <property type="entry name" value="OMP_b-brl_3"/>
</dbReference>
<feature type="region of interest" description="Disordered" evidence="8">
    <location>
        <begin position="342"/>
        <end position="366"/>
    </location>
</feature>
<gene>
    <name evidence="12" type="ORF">E5K00_06120</name>
</gene>
<evidence type="ECO:0000259" key="11">
    <source>
        <dbReference type="Pfam" id="PF14905"/>
    </source>
</evidence>
<dbReference type="Pfam" id="PF07715">
    <property type="entry name" value="Plug"/>
    <property type="match status" value="1"/>
</dbReference>
<evidence type="ECO:0000259" key="10">
    <source>
        <dbReference type="Pfam" id="PF07715"/>
    </source>
</evidence>
<dbReference type="Gene3D" id="2.40.170.20">
    <property type="entry name" value="TonB-dependent receptor, beta-barrel domain"/>
    <property type="match status" value="1"/>
</dbReference>
<accession>A0A4Z0Q3X9</accession>
<dbReference type="OrthoDB" id="905812at2"/>
<keyword evidence="13" id="KW-1185">Reference proteome</keyword>
<sequence>MTFSSTFNRALWCLGLLLTLLPLGLQAQTNGSISGVLLDKTTNQPLPFANVVVLRGQDSTLVNGAQTSEAGAFAIEQLAAGTYLVRATVLGYQPLRQTVTLTVAAPAAHLGSLKLLPTATQLAGVTVRGERAAVVDNLDKKVINVEKDLASVGGTAVNVLQNVPSVSVDQSGTVSMRGSSNITVLIDGKPSGAANGGIGTRLEQIPASAIEKVEVVTNPSARYDAAGSGGVINIILKKQRKDGWNGQAVANLGTAEKYNTSLSLNRHRGNMNLFGSYNGRDDRYRNTNTIDQTALVQDQRITIDQTGRGLRHNSSHDARLGLDYTLSPEQTLTLTAEPHLNSGLNRTTQQTDVNGENQENNQRVTESVKTLDVSSDYKRTWAAHKGREMTANLGYTNLWANVVVAQQLTTSAGPDPEWKQDLGVRLQAVYGQLDYTHPLDSTSRLDLGYKGQWQTNDGTADFLLQNLERPTDYTRQADRSVAYTFQEDLHAGYATYQLQRGQWSYQGGVRAEYTRTQGHVENGLGAFRLNYLNLFPSASVVRTLPGDQRLQLSYARRLNRPGFMQLLAFPLYNDQRFYRLGTPSLRPEYINAFELGHQVSMGGASLSSTLFYRRTTSAIQRLREVDEAATALNPEVGVVTKEYFRNFGQNETYGAELSLNQPLAKWWRLTASGSLFRSTVTALANTEASRSNLSGTARLMNSFTPTAKLDVQVTGTYRAAVITPQGRLLPQGGIDVALRQKLFADRAALTLRVSDILNTQRQRIEAFGDNGYRATYVNKYETRVGYLGFSWYFGSNKPPKKIEAAPQGGGGGFGG</sequence>
<evidence type="ECO:0000313" key="13">
    <source>
        <dbReference type="Proteomes" id="UP000297549"/>
    </source>
</evidence>
<evidence type="ECO:0000256" key="8">
    <source>
        <dbReference type="SAM" id="MobiDB-lite"/>
    </source>
</evidence>
<evidence type="ECO:0000256" key="3">
    <source>
        <dbReference type="ARBA" id="ARBA00022452"/>
    </source>
</evidence>
<dbReference type="Gene3D" id="2.170.130.10">
    <property type="entry name" value="TonB-dependent receptor, plug domain"/>
    <property type="match status" value="1"/>
</dbReference>
<dbReference type="PANTHER" id="PTHR40980:SF4">
    <property type="entry name" value="TONB-DEPENDENT RECEPTOR-LIKE BETA-BARREL DOMAIN-CONTAINING PROTEIN"/>
    <property type="match status" value="1"/>
</dbReference>
<dbReference type="InterPro" id="IPR036942">
    <property type="entry name" value="Beta-barrel_TonB_sf"/>
</dbReference>
<evidence type="ECO:0000256" key="1">
    <source>
        <dbReference type="ARBA" id="ARBA00004571"/>
    </source>
</evidence>
<feature type="chain" id="PRO_5021239168" evidence="9">
    <location>
        <begin position="28"/>
        <end position="815"/>
    </location>
</feature>
<dbReference type="Gene3D" id="2.60.40.1120">
    <property type="entry name" value="Carboxypeptidase-like, regulatory domain"/>
    <property type="match status" value="1"/>
</dbReference>
<keyword evidence="4 7" id="KW-0812">Transmembrane</keyword>
<evidence type="ECO:0000313" key="12">
    <source>
        <dbReference type="EMBL" id="TGE24778.1"/>
    </source>
</evidence>
<dbReference type="InterPro" id="IPR039426">
    <property type="entry name" value="TonB-dep_rcpt-like"/>
</dbReference>
<dbReference type="GO" id="GO:0030246">
    <property type="term" value="F:carbohydrate binding"/>
    <property type="evidence" value="ECO:0007669"/>
    <property type="project" value="InterPro"/>
</dbReference>
<dbReference type="AlphaFoldDB" id="A0A4Z0Q3X9"/>
<proteinExistence type="inferred from homology"/>
<evidence type="ECO:0000256" key="9">
    <source>
        <dbReference type="SAM" id="SignalP"/>
    </source>
</evidence>
<protein>
    <submittedName>
        <fullName evidence="12">TonB-dependent receptor</fullName>
    </submittedName>
</protein>
<dbReference type="SUPFAM" id="SSF49452">
    <property type="entry name" value="Starch-binding domain-like"/>
    <property type="match status" value="1"/>
</dbReference>
<keyword evidence="12" id="KW-0675">Receptor</keyword>
<feature type="domain" description="TonB-dependent receptor plug" evidence="10">
    <location>
        <begin position="154"/>
        <end position="231"/>
    </location>
</feature>